<feature type="domain" description="DNA primase large subunit C-terminal" evidence="8">
    <location>
        <begin position="222"/>
        <end position="317"/>
    </location>
</feature>
<evidence type="ECO:0000256" key="2">
    <source>
        <dbReference type="ARBA" id="ARBA00022515"/>
    </source>
</evidence>
<comment type="cofactor">
    <cofactor evidence="7">
        <name>[4Fe-4S] cluster</name>
        <dbReference type="ChEBI" id="CHEBI:49883"/>
    </cofactor>
    <text evidence="7">Binds 1 [4Fe-4S] cluster.</text>
</comment>
<dbReference type="SUPFAM" id="SSF140914">
    <property type="entry name" value="PriB N-terminal domain-like"/>
    <property type="match status" value="1"/>
</dbReference>
<evidence type="ECO:0000313" key="11">
    <source>
        <dbReference type="EMBL" id="SMH33207.1"/>
    </source>
</evidence>
<comment type="subunit">
    <text evidence="7">Heterodimer of a small subunit (PriS) and a large subunit (PriL).</text>
</comment>
<dbReference type="PANTHER" id="PTHR10537">
    <property type="entry name" value="DNA PRIMASE LARGE SUBUNIT"/>
    <property type="match status" value="1"/>
</dbReference>
<dbReference type="GO" id="GO:1990077">
    <property type="term" value="C:primosome complex"/>
    <property type="evidence" value="ECO:0007669"/>
    <property type="project" value="UniProtKB-KW"/>
</dbReference>
<dbReference type="OrthoDB" id="46081at2157"/>
<evidence type="ECO:0000256" key="6">
    <source>
        <dbReference type="ARBA" id="ARBA00023014"/>
    </source>
</evidence>
<keyword evidence="3 7" id="KW-0235">DNA replication</keyword>
<dbReference type="Proteomes" id="UP000185713">
    <property type="component" value="Unassembled WGS sequence"/>
</dbReference>
<dbReference type="EMBL" id="RJJH01000001">
    <property type="protein sequence ID" value="RNI13307.1"/>
    <property type="molecule type" value="Genomic_DNA"/>
</dbReference>
<evidence type="ECO:0000256" key="5">
    <source>
        <dbReference type="ARBA" id="ARBA00023004"/>
    </source>
</evidence>
<dbReference type="HAMAP" id="MF_00701">
    <property type="entry name" value="DNA_primase_lrg_arc"/>
    <property type="match status" value="1"/>
</dbReference>
<feature type="binding site" evidence="7">
    <location>
        <position position="311"/>
    </location>
    <ligand>
        <name>[4Fe-4S] cluster</name>
        <dbReference type="ChEBI" id="CHEBI:49883"/>
    </ligand>
</feature>
<protein>
    <recommendedName>
        <fullName evidence="7">DNA primase large subunit PriL</fullName>
    </recommendedName>
</protein>
<dbReference type="GO" id="GO:0046872">
    <property type="term" value="F:metal ion binding"/>
    <property type="evidence" value="ECO:0007669"/>
    <property type="project" value="UniProtKB-KW"/>
</dbReference>
<dbReference type="GO" id="GO:0006270">
    <property type="term" value="P:DNA replication initiation"/>
    <property type="evidence" value="ECO:0007669"/>
    <property type="project" value="TreeGrafter"/>
</dbReference>
<keyword evidence="6 7" id="KW-0411">Iron-sulfur</keyword>
<evidence type="ECO:0000313" key="10">
    <source>
        <dbReference type="EMBL" id="RNI13307.1"/>
    </source>
</evidence>
<dbReference type="GO" id="GO:0003899">
    <property type="term" value="F:DNA-directed RNA polymerase activity"/>
    <property type="evidence" value="ECO:0007669"/>
    <property type="project" value="InterPro"/>
</dbReference>
<proteinExistence type="inferred from homology"/>
<keyword evidence="1 7" id="KW-0004">4Fe-4S</keyword>
<dbReference type="Pfam" id="PF26466">
    <property type="entry name" value="DNA_primase_lrg_N"/>
    <property type="match status" value="1"/>
</dbReference>
<dbReference type="Proteomes" id="UP000193969">
    <property type="component" value="Unassembled WGS sequence"/>
</dbReference>
<organism evidence="9 12">
    <name type="scientific">Methanohalophilus portucalensis FDF-1</name>
    <dbReference type="NCBI Taxonomy" id="523843"/>
    <lineage>
        <taxon>Archaea</taxon>
        <taxon>Methanobacteriati</taxon>
        <taxon>Methanobacteriota</taxon>
        <taxon>Stenosarchaea group</taxon>
        <taxon>Methanomicrobia</taxon>
        <taxon>Methanosarcinales</taxon>
        <taxon>Methanosarcinaceae</taxon>
        <taxon>Methanohalophilus</taxon>
    </lineage>
</organism>
<evidence type="ECO:0000313" key="12">
    <source>
        <dbReference type="Proteomes" id="UP000185713"/>
    </source>
</evidence>
<reference evidence="9 12" key="1">
    <citation type="submission" date="2014-12" db="EMBL/GenBank/DDBJ databases">
        <title>The genome sequence of Methanohalophilus portucalensis strain FDF1.</title>
        <authorList>
            <person name="Lai M.-C."/>
            <person name="Lai S.-J."/>
        </authorList>
    </citation>
    <scope>NUCLEOTIDE SEQUENCE [LARGE SCALE GENOMIC DNA]</scope>
    <source>
        <strain evidence="9 12">FDF-1</strain>
    </source>
</reference>
<keyword evidence="5 7" id="KW-0408">Iron</keyword>
<dbReference type="InterPro" id="IPR007238">
    <property type="entry name" value="DNA_primase_lsu_euk/arc"/>
</dbReference>
<dbReference type="NCBIfam" id="NF002588">
    <property type="entry name" value="PRK02249.1-2"/>
    <property type="match status" value="1"/>
</dbReference>
<evidence type="ECO:0000259" key="8">
    <source>
        <dbReference type="Pfam" id="PF04104"/>
    </source>
</evidence>
<comment type="similarity">
    <text evidence="7">Belongs to the eukaryotic-type primase large subunit family.</text>
</comment>
<evidence type="ECO:0000256" key="1">
    <source>
        <dbReference type="ARBA" id="ARBA00022485"/>
    </source>
</evidence>
<dbReference type="GO" id="GO:0006269">
    <property type="term" value="P:DNA replication, synthesis of primer"/>
    <property type="evidence" value="ECO:0007669"/>
    <property type="project" value="UniProtKB-UniRule"/>
</dbReference>
<reference evidence="13" key="2">
    <citation type="submission" date="2017-04" db="EMBL/GenBank/DDBJ databases">
        <authorList>
            <person name="Varghese N."/>
            <person name="Submissions S."/>
        </authorList>
    </citation>
    <scope>NUCLEOTIDE SEQUENCE [LARGE SCALE GENOMIC DNA]</scope>
    <source>
        <strain evidence="13">FDF-1</strain>
    </source>
</reference>
<reference evidence="10 14" key="4">
    <citation type="submission" date="2018-10" db="EMBL/GenBank/DDBJ databases">
        <title>Cultivation of a novel Methanohalophilus strain from Kebrit Deep of the Red Sea and a genomic comparison of members of the genus Methanohalophilus.</title>
        <authorList>
            <person name="Guan Y."/>
            <person name="Ngugi D.K."/>
            <person name="Stingl U."/>
        </authorList>
    </citation>
    <scope>NUCLEOTIDE SEQUENCE [LARGE SCALE GENOMIC DNA]</scope>
    <source>
        <strain evidence="10 14">DSM 7471</strain>
    </source>
</reference>
<dbReference type="Pfam" id="PF04104">
    <property type="entry name" value="DNA_primase_lrg"/>
    <property type="match status" value="1"/>
</dbReference>
<comment type="function">
    <text evidence="7">Regulatory subunit of DNA primase, an RNA polymerase that catalyzes the synthesis of short RNA molecules used as primers for DNA polymerase during DNA replication. Stabilizes and modulates the activity of the small subunit, increasing the rate of DNA synthesis, and conferring RNA synthesis capability. The DNA polymerase activity may enable DNA primase to also catalyze primer extension after primer synthesis. May also play a role in DNA repair.</text>
</comment>
<feature type="binding site" evidence="7">
    <location>
        <position position="231"/>
    </location>
    <ligand>
        <name>[4Fe-4S] cluster</name>
        <dbReference type="ChEBI" id="CHEBI:49883"/>
    </ligand>
</feature>
<evidence type="ECO:0000313" key="13">
    <source>
        <dbReference type="Proteomes" id="UP000193969"/>
    </source>
</evidence>
<keyword evidence="2 7" id="KW-0639">Primosome</keyword>
<dbReference type="InterPro" id="IPR023642">
    <property type="entry name" value="DNA_primase_lsu_PriL"/>
</dbReference>
<keyword evidence="4 7" id="KW-0479">Metal-binding</keyword>
<dbReference type="EMBL" id="FXBN01000001">
    <property type="protein sequence ID" value="SMH33207.1"/>
    <property type="molecule type" value="Genomic_DNA"/>
</dbReference>
<name>A0A1L9C5S4_9EURY</name>
<dbReference type="PANTHER" id="PTHR10537:SF3">
    <property type="entry name" value="DNA PRIMASE LARGE SUBUNIT"/>
    <property type="match status" value="1"/>
</dbReference>
<dbReference type="EMBL" id="JWTK01000002">
    <property type="protein sequence ID" value="OJH49882.1"/>
    <property type="molecule type" value="Genomic_DNA"/>
</dbReference>
<keyword evidence="13" id="KW-1185">Reference proteome</keyword>
<dbReference type="AlphaFoldDB" id="A0A1L9C5S4"/>
<dbReference type="CDD" id="cd06560">
    <property type="entry name" value="PriL"/>
    <property type="match status" value="1"/>
</dbReference>
<dbReference type="InterPro" id="IPR058560">
    <property type="entry name" value="DNA_primase_C"/>
</dbReference>
<sequence length="355" mass="40648">MERAELALYPFTSAASQYVGELDFDLDRLINSRAFQSARLRGEERLIQSLTSGISKPSLTNTDEGRVLTELLSYPYARILVSCLNDPYLNRKYSHAEAEAAYSLLLEREDFFLREIGEEFGIHAKQHERGFHLHFADFLKYSTTLKAIEWKLINQRMVHGNVFVERKDFARLLQEAIKKSIHDSLPLKVPEKTCTDCSGALSRLKELLQQKKGDIESGQTGEVDSKLFPPCINYAINNVRTGVNLAHSMRFAMTSFLTGIGMTVDDIINMFNVSPDFDEEKTRYQIEHIAGSSGTKYTPPSCSTMKTYGNCHGADELCKRINHPLNYYRRKMWYKNKFKKPANTKEKNKEKKGTE</sequence>
<dbReference type="RefSeq" id="WP_072359006.1">
    <property type="nucleotide sequence ID" value="NZ_FXBN01000001.1"/>
</dbReference>
<dbReference type="GO" id="GO:0051539">
    <property type="term" value="F:4 iron, 4 sulfur cluster binding"/>
    <property type="evidence" value="ECO:0007669"/>
    <property type="project" value="UniProtKB-UniRule"/>
</dbReference>
<accession>A0A1L9C5S4</accession>
<reference evidence="11" key="3">
    <citation type="submission" date="2017-04" db="EMBL/GenBank/DDBJ databases">
        <authorList>
            <person name="Afonso C.L."/>
            <person name="Miller P.J."/>
            <person name="Scott M.A."/>
            <person name="Spackman E."/>
            <person name="Goraichik I."/>
            <person name="Dimitrov K.M."/>
            <person name="Suarez D.L."/>
            <person name="Swayne D.E."/>
        </authorList>
    </citation>
    <scope>NUCLEOTIDE SEQUENCE [LARGE SCALE GENOMIC DNA]</scope>
    <source>
        <strain evidence="11">FDF-1</strain>
    </source>
</reference>
<evidence type="ECO:0000313" key="14">
    <source>
        <dbReference type="Proteomes" id="UP000278252"/>
    </source>
</evidence>
<feature type="binding site" evidence="7">
    <location>
        <position position="302"/>
    </location>
    <ligand>
        <name>[4Fe-4S] cluster</name>
        <dbReference type="ChEBI" id="CHEBI:49883"/>
    </ligand>
</feature>
<dbReference type="Proteomes" id="UP000278252">
    <property type="component" value="Unassembled WGS sequence"/>
</dbReference>
<evidence type="ECO:0000256" key="7">
    <source>
        <dbReference type="HAMAP-Rule" id="MF_00701"/>
    </source>
</evidence>
<evidence type="ECO:0000256" key="3">
    <source>
        <dbReference type="ARBA" id="ARBA00022705"/>
    </source>
</evidence>
<dbReference type="STRING" id="523843.SAMN06264941_0674"/>
<evidence type="ECO:0000313" key="9">
    <source>
        <dbReference type="EMBL" id="OJH49882.1"/>
    </source>
</evidence>
<feature type="binding site" evidence="7">
    <location>
        <position position="318"/>
    </location>
    <ligand>
        <name>[4Fe-4S] cluster</name>
        <dbReference type="ChEBI" id="CHEBI:49883"/>
    </ligand>
</feature>
<gene>
    <name evidence="7 10" type="primary">priL</name>
    <name evidence="10" type="ORF">EFE41_01625</name>
    <name evidence="9" type="ORF">MPF_0670</name>
    <name evidence="11" type="ORF">SAMN06264941_0674</name>
</gene>
<evidence type="ECO:0000256" key="4">
    <source>
        <dbReference type="ARBA" id="ARBA00022723"/>
    </source>
</evidence>